<reference evidence="7" key="1">
    <citation type="submission" date="2022-11" db="EMBL/GenBank/DDBJ databases">
        <title>Minimal conservation of predation-associated metabolite biosynthetic gene clusters underscores biosynthetic potential of Myxococcota including descriptions for ten novel species: Archangium lansinium sp. nov., Myxococcus landrumus sp. nov., Nannocystis bai.</title>
        <authorList>
            <person name="Ahearne A."/>
            <person name="Stevens C."/>
            <person name="Dowd S."/>
        </authorList>
    </citation>
    <scope>NUCLEOTIDE SEQUENCE</scope>
    <source>
        <strain evidence="7">Fl3</strain>
    </source>
</reference>
<accession>A0ABY7H3K6</accession>
<dbReference type="InterPro" id="IPR013325">
    <property type="entry name" value="RNA_pol_sigma_r2"/>
</dbReference>
<dbReference type="SUPFAM" id="SSF88659">
    <property type="entry name" value="Sigma3 and sigma4 domains of RNA polymerase sigma factors"/>
    <property type="match status" value="1"/>
</dbReference>
<dbReference type="InterPro" id="IPR014284">
    <property type="entry name" value="RNA_pol_sigma-70_dom"/>
</dbReference>
<keyword evidence="8" id="KW-1185">Reference proteome</keyword>
<dbReference type="Pfam" id="PF04542">
    <property type="entry name" value="Sigma70_r2"/>
    <property type="match status" value="1"/>
</dbReference>
<gene>
    <name evidence="7" type="ORF">O0S08_46765</name>
</gene>
<feature type="domain" description="RNA polymerase sigma-70 region 2" evidence="5">
    <location>
        <begin position="28"/>
        <end position="93"/>
    </location>
</feature>
<proteinExistence type="inferred from homology"/>
<keyword evidence="3" id="KW-0731">Sigma factor</keyword>
<evidence type="ECO:0000313" key="7">
    <source>
        <dbReference type="EMBL" id="WAS93692.1"/>
    </source>
</evidence>
<dbReference type="Proteomes" id="UP001164459">
    <property type="component" value="Chromosome"/>
</dbReference>
<dbReference type="RefSeq" id="WP_269036037.1">
    <property type="nucleotide sequence ID" value="NZ_CP114040.1"/>
</dbReference>
<name>A0ABY7H3K6_9BACT</name>
<organism evidence="7 8">
    <name type="scientific">Nannocystis punicea</name>
    <dbReference type="NCBI Taxonomy" id="2995304"/>
    <lineage>
        <taxon>Bacteria</taxon>
        <taxon>Pseudomonadati</taxon>
        <taxon>Myxococcota</taxon>
        <taxon>Polyangia</taxon>
        <taxon>Nannocystales</taxon>
        <taxon>Nannocystaceae</taxon>
        <taxon>Nannocystis</taxon>
    </lineage>
</organism>
<dbReference type="InterPro" id="IPR013249">
    <property type="entry name" value="RNA_pol_sigma70_r4_t2"/>
</dbReference>
<dbReference type="Gene3D" id="1.10.1740.10">
    <property type="match status" value="1"/>
</dbReference>
<evidence type="ECO:0000256" key="1">
    <source>
        <dbReference type="ARBA" id="ARBA00010641"/>
    </source>
</evidence>
<feature type="domain" description="RNA polymerase sigma factor 70 region 4 type 2" evidence="6">
    <location>
        <begin position="121"/>
        <end position="173"/>
    </location>
</feature>
<dbReference type="Gene3D" id="1.10.10.10">
    <property type="entry name" value="Winged helix-like DNA-binding domain superfamily/Winged helix DNA-binding domain"/>
    <property type="match status" value="1"/>
</dbReference>
<dbReference type="CDD" id="cd06171">
    <property type="entry name" value="Sigma70_r4"/>
    <property type="match status" value="1"/>
</dbReference>
<dbReference type="InterPro" id="IPR013324">
    <property type="entry name" value="RNA_pol_sigma_r3/r4-like"/>
</dbReference>
<evidence type="ECO:0000256" key="4">
    <source>
        <dbReference type="ARBA" id="ARBA00023163"/>
    </source>
</evidence>
<evidence type="ECO:0000259" key="5">
    <source>
        <dbReference type="Pfam" id="PF04542"/>
    </source>
</evidence>
<keyword evidence="4" id="KW-0804">Transcription</keyword>
<sequence>MSRETDRTRHELLALRCRRGEPAALTELVRTWEPRLFFYVRRMLVDEEEAWQVLQEVWLAVLSRIDGLREPRCLPQWLYTIARNTLMSHLRGRYAERERAAAEAPEPIDEDDPLARWTDAEQVYAGLARLPPVDREVLTLCFLDDLSIAEIAEVLAIPPGTVKSRLFKARRALRAVLEGAE</sequence>
<protein>
    <submittedName>
        <fullName evidence="7">Sigma-70 family RNA polymerase sigma factor</fullName>
    </submittedName>
</protein>
<evidence type="ECO:0000259" key="6">
    <source>
        <dbReference type="Pfam" id="PF08281"/>
    </source>
</evidence>
<dbReference type="InterPro" id="IPR007627">
    <property type="entry name" value="RNA_pol_sigma70_r2"/>
</dbReference>
<dbReference type="EMBL" id="CP114040">
    <property type="protein sequence ID" value="WAS93692.1"/>
    <property type="molecule type" value="Genomic_DNA"/>
</dbReference>
<dbReference type="NCBIfam" id="TIGR02937">
    <property type="entry name" value="sigma70-ECF"/>
    <property type="match status" value="1"/>
</dbReference>
<comment type="similarity">
    <text evidence="1">Belongs to the sigma-70 factor family. ECF subfamily.</text>
</comment>
<dbReference type="SUPFAM" id="SSF88946">
    <property type="entry name" value="Sigma2 domain of RNA polymerase sigma factors"/>
    <property type="match status" value="1"/>
</dbReference>
<evidence type="ECO:0000256" key="3">
    <source>
        <dbReference type="ARBA" id="ARBA00023082"/>
    </source>
</evidence>
<dbReference type="Pfam" id="PF08281">
    <property type="entry name" value="Sigma70_r4_2"/>
    <property type="match status" value="1"/>
</dbReference>
<dbReference type="PANTHER" id="PTHR43133:SF51">
    <property type="entry name" value="RNA POLYMERASE SIGMA FACTOR"/>
    <property type="match status" value="1"/>
</dbReference>
<evidence type="ECO:0000313" key="8">
    <source>
        <dbReference type="Proteomes" id="UP001164459"/>
    </source>
</evidence>
<dbReference type="InterPro" id="IPR036388">
    <property type="entry name" value="WH-like_DNA-bd_sf"/>
</dbReference>
<dbReference type="InterPro" id="IPR039425">
    <property type="entry name" value="RNA_pol_sigma-70-like"/>
</dbReference>
<dbReference type="PANTHER" id="PTHR43133">
    <property type="entry name" value="RNA POLYMERASE ECF-TYPE SIGMA FACTO"/>
    <property type="match status" value="1"/>
</dbReference>
<evidence type="ECO:0000256" key="2">
    <source>
        <dbReference type="ARBA" id="ARBA00023015"/>
    </source>
</evidence>
<keyword evidence="2" id="KW-0805">Transcription regulation</keyword>